<evidence type="ECO:0008006" key="3">
    <source>
        <dbReference type="Google" id="ProtNLM"/>
    </source>
</evidence>
<feature type="non-terminal residue" evidence="1">
    <location>
        <position position="1"/>
    </location>
</feature>
<evidence type="ECO:0000313" key="1">
    <source>
        <dbReference type="EMBL" id="KAF2857303.1"/>
    </source>
</evidence>
<evidence type="ECO:0000313" key="2">
    <source>
        <dbReference type="Proteomes" id="UP000799421"/>
    </source>
</evidence>
<keyword evidence="2" id="KW-1185">Reference proteome</keyword>
<dbReference type="InterPro" id="IPR043502">
    <property type="entry name" value="DNA/RNA_pol_sf"/>
</dbReference>
<dbReference type="EMBL" id="MU006052">
    <property type="protein sequence ID" value="KAF2857303.1"/>
    <property type="molecule type" value="Genomic_DNA"/>
</dbReference>
<sequence>RLRTLSIPEDRAMTTYLADGLKNNWIRPASPSTSCNPLFVPKKDGSLRLCVDYRPLNAIT</sequence>
<dbReference type="OrthoDB" id="5599418at2759"/>
<dbReference type="Gene3D" id="3.10.10.10">
    <property type="entry name" value="HIV Type 1 Reverse Transcriptase, subunit A, domain 1"/>
    <property type="match status" value="1"/>
</dbReference>
<accession>A0A6A7BPR0</accession>
<reference evidence="1" key="1">
    <citation type="journal article" date="2020" name="Stud. Mycol.">
        <title>101 Dothideomycetes genomes: a test case for predicting lifestyles and emergence of pathogens.</title>
        <authorList>
            <person name="Haridas S."/>
            <person name="Albert R."/>
            <person name="Binder M."/>
            <person name="Bloem J."/>
            <person name="Labutti K."/>
            <person name="Salamov A."/>
            <person name="Andreopoulos B."/>
            <person name="Baker S."/>
            <person name="Barry K."/>
            <person name="Bills G."/>
            <person name="Bluhm B."/>
            <person name="Cannon C."/>
            <person name="Castanera R."/>
            <person name="Culley D."/>
            <person name="Daum C."/>
            <person name="Ezra D."/>
            <person name="Gonzalez J."/>
            <person name="Henrissat B."/>
            <person name="Kuo A."/>
            <person name="Liang C."/>
            <person name="Lipzen A."/>
            <person name="Lutzoni F."/>
            <person name="Magnuson J."/>
            <person name="Mondo S."/>
            <person name="Nolan M."/>
            <person name="Ohm R."/>
            <person name="Pangilinan J."/>
            <person name="Park H.-J."/>
            <person name="Ramirez L."/>
            <person name="Alfaro M."/>
            <person name="Sun H."/>
            <person name="Tritt A."/>
            <person name="Yoshinaga Y."/>
            <person name="Zwiers L.-H."/>
            <person name="Turgeon B."/>
            <person name="Goodwin S."/>
            <person name="Spatafora J."/>
            <person name="Crous P."/>
            <person name="Grigoriev I."/>
        </authorList>
    </citation>
    <scope>NUCLEOTIDE SEQUENCE</scope>
    <source>
        <strain evidence="1">CBS 480.64</strain>
    </source>
</reference>
<organism evidence="1 2">
    <name type="scientific">Piedraia hortae CBS 480.64</name>
    <dbReference type="NCBI Taxonomy" id="1314780"/>
    <lineage>
        <taxon>Eukaryota</taxon>
        <taxon>Fungi</taxon>
        <taxon>Dikarya</taxon>
        <taxon>Ascomycota</taxon>
        <taxon>Pezizomycotina</taxon>
        <taxon>Dothideomycetes</taxon>
        <taxon>Dothideomycetidae</taxon>
        <taxon>Capnodiales</taxon>
        <taxon>Piedraiaceae</taxon>
        <taxon>Piedraia</taxon>
    </lineage>
</organism>
<gene>
    <name evidence="1" type="ORF">K470DRAFT_204707</name>
</gene>
<dbReference type="InterPro" id="IPR032567">
    <property type="entry name" value="RTL1-rel"/>
</dbReference>
<name>A0A6A7BPR0_9PEZI</name>
<proteinExistence type="predicted"/>
<dbReference type="AlphaFoldDB" id="A0A6A7BPR0"/>
<feature type="non-terminal residue" evidence="1">
    <location>
        <position position="60"/>
    </location>
</feature>
<dbReference type="SUPFAM" id="SSF56672">
    <property type="entry name" value="DNA/RNA polymerases"/>
    <property type="match status" value="1"/>
</dbReference>
<dbReference type="PANTHER" id="PTHR15503:SF22">
    <property type="entry name" value="TRANSPOSON TY3-I GAG POLYPROTEIN"/>
    <property type="match status" value="1"/>
</dbReference>
<dbReference type="PANTHER" id="PTHR15503">
    <property type="entry name" value="LDOC1 RELATED"/>
    <property type="match status" value="1"/>
</dbReference>
<protein>
    <recommendedName>
        <fullName evidence="3">DNA/RNA polymerase</fullName>
    </recommendedName>
</protein>
<dbReference type="Proteomes" id="UP000799421">
    <property type="component" value="Unassembled WGS sequence"/>
</dbReference>